<keyword evidence="3" id="KW-1185">Reference proteome</keyword>
<evidence type="ECO:0000313" key="2">
    <source>
        <dbReference type="EMBL" id="OYQ19003.1"/>
    </source>
</evidence>
<dbReference type="SUPFAM" id="SSF53335">
    <property type="entry name" value="S-adenosyl-L-methionine-dependent methyltransferases"/>
    <property type="match status" value="1"/>
</dbReference>
<reference evidence="2 3" key="1">
    <citation type="submission" date="2017-07" db="EMBL/GenBank/DDBJ databases">
        <title>Elstera cyanobacteriorum sp. nov., a novel bacterium isolated from cyanobacterial aggregates in a eutrophic lake.</title>
        <authorList>
            <person name="Cai H."/>
        </authorList>
    </citation>
    <scope>NUCLEOTIDE SEQUENCE [LARGE SCALE GENOMIC DNA]</scope>
    <source>
        <strain evidence="2 3">TH019</strain>
    </source>
</reference>
<feature type="domain" description="Methyltransferase type 11" evidence="1">
    <location>
        <begin position="33"/>
        <end position="125"/>
    </location>
</feature>
<dbReference type="PANTHER" id="PTHR43591">
    <property type="entry name" value="METHYLTRANSFERASE"/>
    <property type="match status" value="1"/>
</dbReference>
<dbReference type="InterPro" id="IPR013216">
    <property type="entry name" value="Methyltransf_11"/>
</dbReference>
<evidence type="ECO:0000259" key="1">
    <source>
        <dbReference type="Pfam" id="PF08241"/>
    </source>
</evidence>
<dbReference type="OrthoDB" id="1853779at2"/>
<dbReference type="Pfam" id="PF08241">
    <property type="entry name" value="Methyltransf_11"/>
    <property type="match status" value="1"/>
</dbReference>
<dbReference type="AlphaFoldDB" id="A0A255XPW4"/>
<sequence length="234" mass="25767">MAAIEDRFWWFQALRRNMAGWLPPPGVAPLRLLDAGAGTGGWLKYLAEHRPDIAATGLEFDGSAAVWAVQRCGRPLVQGTINHLPFADGAFEVATSSDVLCHAGVDEAGALAELRRVLAPGGRLLLSLPAYDWLLSEHDRAVHNSRRYTETRLRTVLSGVGFRVQRCTYWNTLLFPLMVAKRKLWPSQGSDVEPMPPMIDAGFAWLTEAESRWLRAGGSLPFGGSILCEAVRDE</sequence>
<organism evidence="2 3">
    <name type="scientific">Elstera cyanobacteriorum</name>
    <dbReference type="NCBI Taxonomy" id="2022747"/>
    <lineage>
        <taxon>Bacteria</taxon>
        <taxon>Pseudomonadati</taxon>
        <taxon>Pseudomonadota</taxon>
        <taxon>Alphaproteobacteria</taxon>
        <taxon>Rhodospirillales</taxon>
        <taxon>Rhodospirillaceae</taxon>
        <taxon>Elstera</taxon>
    </lineage>
</organism>
<proteinExistence type="predicted"/>
<dbReference type="Proteomes" id="UP000216361">
    <property type="component" value="Unassembled WGS sequence"/>
</dbReference>
<dbReference type="CDD" id="cd02440">
    <property type="entry name" value="AdoMet_MTases"/>
    <property type="match status" value="1"/>
</dbReference>
<name>A0A255XPW4_9PROT</name>
<gene>
    <name evidence="2" type="ORF">CHR90_11195</name>
</gene>
<protein>
    <recommendedName>
        <fullName evidence="1">Methyltransferase type 11 domain-containing protein</fullName>
    </recommendedName>
</protein>
<evidence type="ECO:0000313" key="3">
    <source>
        <dbReference type="Proteomes" id="UP000216361"/>
    </source>
</evidence>
<dbReference type="GO" id="GO:0008757">
    <property type="term" value="F:S-adenosylmethionine-dependent methyltransferase activity"/>
    <property type="evidence" value="ECO:0007669"/>
    <property type="project" value="InterPro"/>
</dbReference>
<dbReference type="EMBL" id="NOXS01000032">
    <property type="protein sequence ID" value="OYQ19003.1"/>
    <property type="molecule type" value="Genomic_DNA"/>
</dbReference>
<accession>A0A255XPW4</accession>
<dbReference type="Gene3D" id="3.40.50.150">
    <property type="entry name" value="Vaccinia Virus protein VP39"/>
    <property type="match status" value="1"/>
</dbReference>
<dbReference type="InterPro" id="IPR029063">
    <property type="entry name" value="SAM-dependent_MTases_sf"/>
</dbReference>
<comment type="caution">
    <text evidence="2">The sequence shown here is derived from an EMBL/GenBank/DDBJ whole genome shotgun (WGS) entry which is preliminary data.</text>
</comment>